<dbReference type="EMBL" id="WWCX01000092">
    <property type="protein sequence ID" value="MYM97898.1"/>
    <property type="molecule type" value="Genomic_DNA"/>
</dbReference>
<evidence type="ECO:0000256" key="1">
    <source>
        <dbReference type="ARBA" id="ARBA00022649"/>
    </source>
</evidence>
<reference evidence="2" key="1">
    <citation type="submission" date="2019-12" db="EMBL/GenBank/DDBJ databases">
        <title>Novel species isolated from a subtropical stream in China.</title>
        <authorList>
            <person name="Lu H."/>
        </authorList>
    </citation>
    <scope>NUCLEOTIDE SEQUENCE [LARGE SCALE GENOMIC DNA]</scope>
    <source>
        <strain evidence="2">FT81W</strain>
    </source>
</reference>
<sequence length="49" mass="5298">MRYTREDAAMLMNLFESPPSPNPALAKAFAQYKTKVEIGILTIRAGGGA</sequence>
<keyword evidence="1" id="KW-1277">Toxin-antitoxin system</keyword>
<gene>
    <name evidence="2" type="ORF">GTP90_29025</name>
</gene>
<accession>A0A845GX95</accession>
<name>A0A845GX95_9BURK</name>
<evidence type="ECO:0000313" key="3">
    <source>
        <dbReference type="Proteomes" id="UP000447355"/>
    </source>
</evidence>
<comment type="caution">
    <text evidence="2">The sequence shown here is derived from an EMBL/GenBank/DDBJ whole genome shotgun (WGS) entry which is preliminary data.</text>
</comment>
<protein>
    <submittedName>
        <fullName evidence="2">DUF1778 domain-containing protein</fullName>
    </submittedName>
</protein>
<dbReference type="InterPro" id="IPR014795">
    <property type="entry name" value="TacA_1-like"/>
</dbReference>
<dbReference type="RefSeq" id="WP_161086766.1">
    <property type="nucleotide sequence ID" value="NZ_WWCX01000092.1"/>
</dbReference>
<evidence type="ECO:0000313" key="2">
    <source>
        <dbReference type="EMBL" id="MYM97898.1"/>
    </source>
</evidence>
<dbReference type="Gene3D" id="1.20.890.30">
    <property type="entry name" value="VCA0319-like"/>
    <property type="match status" value="1"/>
</dbReference>
<organism evidence="2 3">
    <name type="scientific">Duganella vulcania</name>
    <dbReference type="NCBI Taxonomy" id="2692166"/>
    <lineage>
        <taxon>Bacteria</taxon>
        <taxon>Pseudomonadati</taxon>
        <taxon>Pseudomonadota</taxon>
        <taxon>Betaproteobacteria</taxon>
        <taxon>Burkholderiales</taxon>
        <taxon>Oxalobacteraceae</taxon>
        <taxon>Telluria group</taxon>
        <taxon>Duganella</taxon>
    </lineage>
</organism>
<proteinExistence type="predicted"/>
<dbReference type="Proteomes" id="UP000447355">
    <property type="component" value="Unassembled WGS sequence"/>
</dbReference>
<dbReference type="Pfam" id="PF08681">
    <property type="entry name" value="TacA1"/>
    <property type="match status" value="1"/>
</dbReference>
<dbReference type="AlphaFoldDB" id="A0A845GX95"/>